<protein>
    <submittedName>
        <fullName evidence="1">Uncharacterized protein</fullName>
    </submittedName>
</protein>
<sequence>MVNYLQLYCTHYGPGARPFAYVFLYNGELFSDFERDDATYDWIAPLDRLLKDMPENATLYTFNSAFEQKKVSPLLSKEAILKLSRGVDLYKEIKSRTTLVPLPSYSMESLSRSEVILGPDLRAILKEGREEELRAVMEKNIRAMERIGKIYEDLVAEQSCGGLRIDSILPSPFTVIGSTTDYLPRYIQRGDLLYEERDGRFRMEIGAKWLPYDAKTQALVVEIDAPVVSKVDSPPGYLIFALDEEVFYSTILEFIRYLREEDA</sequence>
<dbReference type="AlphaFoldDB" id="A0A6V6Y5G6"/>
<comment type="caution">
    <text evidence="1">The sequence shown here is derived from an EMBL/GenBank/DDBJ whole genome shotgun (WGS) entry which is preliminary data.</text>
</comment>
<evidence type="ECO:0000313" key="1">
    <source>
        <dbReference type="EMBL" id="CAC9933303.1"/>
    </source>
</evidence>
<organism evidence="1 2">
    <name type="scientific">Aedoeadaptatus nemausensis</name>
    <dbReference type="NCBI Taxonomy" id="2582829"/>
    <lineage>
        <taxon>Bacteria</taxon>
        <taxon>Bacillati</taxon>
        <taxon>Bacillota</taxon>
        <taxon>Tissierellia</taxon>
        <taxon>Tissierellales</taxon>
        <taxon>Peptoniphilaceae</taxon>
        <taxon>Aedoeadaptatus</taxon>
    </lineage>
</organism>
<evidence type="ECO:0000313" key="2">
    <source>
        <dbReference type="Proteomes" id="UP000586454"/>
    </source>
</evidence>
<dbReference type="EMBL" id="CAIJCS010000020">
    <property type="protein sequence ID" value="CAC9933303.1"/>
    <property type="molecule type" value="Genomic_DNA"/>
</dbReference>
<keyword evidence="2" id="KW-1185">Reference proteome</keyword>
<reference evidence="1 2" key="1">
    <citation type="submission" date="2020-06" db="EMBL/GenBank/DDBJ databases">
        <authorList>
            <person name="Criscuolo A."/>
        </authorList>
    </citation>
    <scope>NUCLEOTIDE SEQUENCE [LARGE SCALE GENOMIC DNA]</scope>
    <source>
        <strain evidence="1">1804121828</strain>
    </source>
</reference>
<accession>A0A6V6Y5G6</accession>
<gene>
    <name evidence="1" type="ORF">PEPNEM18_01241</name>
</gene>
<proteinExistence type="predicted"/>
<name>A0A6V6Y5G6_9FIRM</name>
<dbReference type="RefSeq" id="WP_180500307.1">
    <property type="nucleotide sequence ID" value="NZ_CAIJCS010000020.1"/>
</dbReference>
<dbReference type="Proteomes" id="UP000586454">
    <property type="component" value="Unassembled WGS sequence"/>
</dbReference>